<protein>
    <recommendedName>
        <fullName evidence="4">Beta-methylgalactoside transporter</fullName>
    </recommendedName>
</protein>
<feature type="transmembrane region" description="Helical" evidence="1">
    <location>
        <begin position="22"/>
        <end position="46"/>
    </location>
</feature>
<name>A0A1V3KY47_9PAST</name>
<feature type="transmembrane region" description="Helical" evidence="1">
    <location>
        <begin position="111"/>
        <end position="137"/>
    </location>
</feature>
<comment type="caution">
    <text evidence="2">The sequence shown here is derived from an EMBL/GenBank/DDBJ whole genome shotgun (WGS) entry which is preliminary data.</text>
</comment>
<evidence type="ECO:0000256" key="1">
    <source>
        <dbReference type="SAM" id="Phobius"/>
    </source>
</evidence>
<evidence type="ECO:0008006" key="4">
    <source>
        <dbReference type="Google" id="ProtNLM"/>
    </source>
</evidence>
<feature type="transmembrane region" description="Helical" evidence="1">
    <location>
        <begin position="66"/>
        <end position="90"/>
    </location>
</feature>
<keyword evidence="1" id="KW-1133">Transmembrane helix</keyword>
<organism evidence="2 3">
    <name type="scientific">Rodentibacter ratti</name>
    <dbReference type="NCBI Taxonomy" id="1906745"/>
    <lineage>
        <taxon>Bacteria</taxon>
        <taxon>Pseudomonadati</taxon>
        <taxon>Pseudomonadota</taxon>
        <taxon>Gammaproteobacteria</taxon>
        <taxon>Pasteurellales</taxon>
        <taxon>Pasteurellaceae</taxon>
        <taxon>Rodentibacter</taxon>
    </lineage>
</organism>
<keyword evidence="1" id="KW-0472">Membrane</keyword>
<evidence type="ECO:0000313" key="3">
    <source>
        <dbReference type="Proteomes" id="UP000188573"/>
    </source>
</evidence>
<feature type="transmembrane region" description="Helical" evidence="1">
    <location>
        <begin position="217"/>
        <end position="242"/>
    </location>
</feature>
<proteinExistence type="predicted"/>
<keyword evidence="3" id="KW-1185">Reference proteome</keyword>
<dbReference type="EMBL" id="MLAG01000028">
    <property type="protein sequence ID" value="OOF82545.1"/>
    <property type="molecule type" value="Genomic_DNA"/>
</dbReference>
<reference evidence="2 3" key="1">
    <citation type="submission" date="2016-10" db="EMBL/GenBank/DDBJ databases">
        <title>Rodentibacter gen. nov. and new species.</title>
        <authorList>
            <person name="Christensen H."/>
        </authorList>
    </citation>
    <scope>NUCLEOTIDE SEQUENCE [LARGE SCALE GENOMIC DNA]</scope>
    <source>
        <strain evidence="2 3">Ac81</strain>
    </source>
</reference>
<dbReference type="AlphaFoldDB" id="A0A1V3KY47"/>
<dbReference type="Proteomes" id="UP000188573">
    <property type="component" value="Unassembled WGS sequence"/>
</dbReference>
<keyword evidence="1" id="KW-0812">Transmembrane</keyword>
<dbReference type="RefSeq" id="WP_077496639.1">
    <property type="nucleotide sequence ID" value="NZ_MLAG01000028.1"/>
</dbReference>
<sequence length="249" mass="28067">MNINFTQILQDSWNFFRNQQKIMFQFASILFMVQVFSMLLSPSIVAKDTVISTDSLPQLMEENAPSFALSFLLTQLATTFVSAWGLMAVHKISQQNYRTLGQTFSATLSRFIGVVILDLIIVIPIFLGLFEIGAAILTKTSPSIVSLVAIIVGIWFFIRLNLSTTHYLTTQDGIGQSLQKIWLQGKNQKGALFIYALLVYFVVPTLIFQLTTLSDNMIFILVVSAFASLLNILIQVVTYRFYSLFMKES</sequence>
<evidence type="ECO:0000313" key="2">
    <source>
        <dbReference type="EMBL" id="OOF82545.1"/>
    </source>
</evidence>
<accession>A0A1V3KY47</accession>
<gene>
    <name evidence="2" type="ORF">BKG92_06465</name>
</gene>
<feature type="transmembrane region" description="Helical" evidence="1">
    <location>
        <begin position="143"/>
        <end position="162"/>
    </location>
</feature>
<feature type="transmembrane region" description="Helical" evidence="1">
    <location>
        <begin position="190"/>
        <end position="211"/>
    </location>
</feature>